<sequence>MGPQATGETAISLVGTGQRLSAPDQVMRAARLLLW</sequence>
<accession>A0A132BSH4</accession>
<dbReference type="Proteomes" id="UP000068382">
    <property type="component" value="Unassembled WGS sequence"/>
</dbReference>
<evidence type="ECO:0000313" key="2">
    <source>
        <dbReference type="Proteomes" id="UP000068382"/>
    </source>
</evidence>
<name>A0A132BSH4_9RHOB</name>
<dbReference type="AlphaFoldDB" id="A0A132BSH4"/>
<comment type="caution">
    <text evidence="1">The sequence shown here is derived from an EMBL/GenBank/DDBJ whole genome shotgun (WGS) entry which is preliminary data.</text>
</comment>
<protein>
    <submittedName>
        <fullName evidence="1">Uncharacterized protein</fullName>
    </submittedName>
</protein>
<gene>
    <name evidence="1" type="ORF">TRIHO_41920</name>
</gene>
<reference evidence="1 2" key="1">
    <citation type="submission" date="2015-12" db="EMBL/GenBank/DDBJ databases">
        <title>Genome sequence of the marine Rhodobacteraceae strain O3.65, Candidatus Tritonibacter horizontis.</title>
        <authorList>
            <person name="Poehlein A."/>
            <person name="Giebel H.A."/>
            <person name="Voget S."/>
            <person name="Brinkhoff T."/>
        </authorList>
    </citation>
    <scope>NUCLEOTIDE SEQUENCE [LARGE SCALE GENOMIC DNA]</scope>
    <source>
        <strain evidence="1 2">O3.65</strain>
    </source>
</reference>
<proteinExistence type="predicted"/>
<dbReference type="EMBL" id="LPUY01000132">
    <property type="protein sequence ID" value="KUP90962.1"/>
    <property type="molecule type" value="Genomic_DNA"/>
</dbReference>
<organism evidence="1 2">
    <name type="scientific">Tritonibacter horizontis</name>
    <dbReference type="NCBI Taxonomy" id="1768241"/>
    <lineage>
        <taxon>Bacteria</taxon>
        <taxon>Pseudomonadati</taxon>
        <taxon>Pseudomonadota</taxon>
        <taxon>Alphaproteobacteria</taxon>
        <taxon>Rhodobacterales</taxon>
        <taxon>Paracoccaceae</taxon>
        <taxon>Tritonibacter</taxon>
    </lineage>
</organism>
<evidence type="ECO:0000313" key="1">
    <source>
        <dbReference type="EMBL" id="KUP90962.1"/>
    </source>
</evidence>
<keyword evidence="2" id="KW-1185">Reference proteome</keyword>